<keyword evidence="4" id="KW-1185">Reference proteome</keyword>
<proteinExistence type="predicted"/>
<dbReference type="AlphaFoldDB" id="K6XFG5"/>
<dbReference type="EMBL" id="BAEO01000029">
    <property type="protein sequence ID" value="GAC19369.1"/>
    <property type="molecule type" value="Genomic_DNA"/>
</dbReference>
<evidence type="ECO:0008006" key="5">
    <source>
        <dbReference type="Google" id="ProtNLM"/>
    </source>
</evidence>
<evidence type="ECO:0000256" key="1">
    <source>
        <dbReference type="SAM" id="MobiDB-lite"/>
    </source>
</evidence>
<feature type="region of interest" description="Disordered" evidence="1">
    <location>
        <begin position="85"/>
        <end position="106"/>
    </location>
</feature>
<evidence type="ECO:0000256" key="2">
    <source>
        <dbReference type="SAM" id="SignalP"/>
    </source>
</evidence>
<organism evidence="3 4">
    <name type="scientific">Paraglaciecola arctica BSs20135</name>
    <dbReference type="NCBI Taxonomy" id="493475"/>
    <lineage>
        <taxon>Bacteria</taxon>
        <taxon>Pseudomonadati</taxon>
        <taxon>Pseudomonadota</taxon>
        <taxon>Gammaproteobacteria</taxon>
        <taxon>Alteromonadales</taxon>
        <taxon>Alteromonadaceae</taxon>
        <taxon>Paraglaciecola</taxon>
    </lineage>
</organism>
<dbReference type="RefSeq" id="WP_007620109.1">
    <property type="nucleotide sequence ID" value="NZ_BAEO01000029.1"/>
</dbReference>
<protein>
    <recommendedName>
        <fullName evidence="5">Lipoprotein</fullName>
    </recommendedName>
</protein>
<evidence type="ECO:0000313" key="4">
    <source>
        <dbReference type="Proteomes" id="UP000006327"/>
    </source>
</evidence>
<name>K6XFG5_9ALTE</name>
<feature type="signal peptide" evidence="2">
    <location>
        <begin position="1"/>
        <end position="19"/>
    </location>
</feature>
<feature type="compositionally biased region" description="Low complexity" evidence="1">
    <location>
        <begin position="87"/>
        <end position="106"/>
    </location>
</feature>
<dbReference type="OrthoDB" id="6388892at2"/>
<sequence length="182" mass="19293">MKSSFLKVVLVGLALCVSACTTLFEPKVESAEIKNDKIFSSLASLSHLTVSTSGTGFHSCLGRGADATFSQMDDTNVSLSLVSTAASNSGEKSGNSGGSNETEMSGRTPAVLLAREFFYRACEFSNNYQLTKEEALNLYLKTMTTVSEGWQAETAKTTITTGETLNVNDTTSNPESSAQVAN</sequence>
<accession>K6XFG5</accession>
<dbReference type="Proteomes" id="UP000006327">
    <property type="component" value="Unassembled WGS sequence"/>
</dbReference>
<feature type="region of interest" description="Disordered" evidence="1">
    <location>
        <begin position="161"/>
        <end position="182"/>
    </location>
</feature>
<reference evidence="3 4" key="1">
    <citation type="journal article" date="2017" name="Antonie Van Leeuwenhoek">
        <title>Rhizobium rhizosphaerae sp. nov., a novel species isolated from rice rhizosphere.</title>
        <authorList>
            <person name="Zhao J.J."/>
            <person name="Zhang J."/>
            <person name="Zhang R.J."/>
            <person name="Zhang C.W."/>
            <person name="Yin H.Q."/>
            <person name="Zhang X.X."/>
        </authorList>
    </citation>
    <scope>NUCLEOTIDE SEQUENCE [LARGE SCALE GENOMIC DNA]</scope>
    <source>
        <strain evidence="3 4">BSs20135</strain>
    </source>
</reference>
<feature type="compositionally biased region" description="Polar residues" evidence="1">
    <location>
        <begin position="165"/>
        <end position="182"/>
    </location>
</feature>
<keyword evidence="2" id="KW-0732">Signal</keyword>
<gene>
    <name evidence="3" type="ORF">GARC_2403</name>
</gene>
<feature type="chain" id="PRO_5003899221" description="Lipoprotein" evidence="2">
    <location>
        <begin position="20"/>
        <end position="182"/>
    </location>
</feature>
<evidence type="ECO:0000313" key="3">
    <source>
        <dbReference type="EMBL" id="GAC19369.1"/>
    </source>
</evidence>
<comment type="caution">
    <text evidence="3">The sequence shown here is derived from an EMBL/GenBank/DDBJ whole genome shotgun (WGS) entry which is preliminary data.</text>
</comment>